<organism evidence="10 11">
    <name type="scientific">Pseudodesulfovibrio aespoeensis (strain ATCC 700646 / DSM 10631 / Aspo-2)</name>
    <name type="common">Desulfovibrio aespoeensis</name>
    <dbReference type="NCBI Taxonomy" id="643562"/>
    <lineage>
        <taxon>Bacteria</taxon>
        <taxon>Pseudomonadati</taxon>
        <taxon>Thermodesulfobacteriota</taxon>
        <taxon>Desulfovibrionia</taxon>
        <taxon>Desulfovibrionales</taxon>
        <taxon>Desulfovibrionaceae</taxon>
    </lineage>
</organism>
<dbReference type="NCBIfam" id="NF001964">
    <property type="entry name" value="PRK00741.1"/>
    <property type="match status" value="1"/>
</dbReference>
<dbReference type="STRING" id="643562.Daes_0624"/>
<evidence type="ECO:0000313" key="11">
    <source>
        <dbReference type="Proteomes" id="UP000002191"/>
    </source>
</evidence>
<keyword evidence="4 8" id="KW-0547">Nucleotide-binding</keyword>
<dbReference type="Gene3D" id="3.30.70.3280">
    <property type="entry name" value="Peptide chain release factor 3, domain III"/>
    <property type="match status" value="1"/>
</dbReference>
<dbReference type="GO" id="GO:0016150">
    <property type="term" value="F:translation release factor activity, codon nonspecific"/>
    <property type="evidence" value="ECO:0007669"/>
    <property type="project" value="TreeGrafter"/>
</dbReference>
<dbReference type="PROSITE" id="PS00301">
    <property type="entry name" value="G_TR_1"/>
    <property type="match status" value="1"/>
</dbReference>
<dbReference type="eggNOG" id="COG4108">
    <property type="taxonomic scope" value="Bacteria"/>
</dbReference>
<evidence type="ECO:0000259" key="9">
    <source>
        <dbReference type="PROSITE" id="PS51722"/>
    </source>
</evidence>
<dbReference type="InterPro" id="IPR035647">
    <property type="entry name" value="EFG_III/V"/>
</dbReference>
<dbReference type="InterPro" id="IPR053905">
    <property type="entry name" value="EF-G-like_DII"/>
</dbReference>
<dbReference type="InterPro" id="IPR032090">
    <property type="entry name" value="RF3_C"/>
</dbReference>
<dbReference type="InterPro" id="IPR031157">
    <property type="entry name" value="G_TR_CS"/>
</dbReference>
<dbReference type="FunFam" id="3.30.70.3280:FF:000001">
    <property type="entry name" value="Peptide chain release factor 3"/>
    <property type="match status" value="1"/>
</dbReference>
<feature type="domain" description="Tr-type G" evidence="9">
    <location>
        <begin position="19"/>
        <end position="289"/>
    </location>
</feature>
<protein>
    <recommendedName>
        <fullName evidence="7 8">Peptide chain release factor 3</fullName>
        <shortName evidence="8">RF-3</shortName>
    </recommendedName>
</protein>
<dbReference type="Pfam" id="PF00009">
    <property type="entry name" value="GTP_EFTU"/>
    <property type="match status" value="1"/>
</dbReference>
<dbReference type="Pfam" id="PF22042">
    <property type="entry name" value="EF-G_D2"/>
    <property type="match status" value="1"/>
</dbReference>
<dbReference type="GO" id="GO:0003924">
    <property type="term" value="F:GTPase activity"/>
    <property type="evidence" value="ECO:0007669"/>
    <property type="project" value="InterPro"/>
</dbReference>
<dbReference type="PANTHER" id="PTHR43556">
    <property type="entry name" value="PEPTIDE CHAIN RELEASE FACTOR RF3"/>
    <property type="match status" value="1"/>
</dbReference>
<dbReference type="CDD" id="cd16259">
    <property type="entry name" value="RF3_III"/>
    <property type="match status" value="1"/>
</dbReference>
<evidence type="ECO:0000256" key="6">
    <source>
        <dbReference type="ARBA" id="ARBA00023134"/>
    </source>
</evidence>
<dbReference type="InterPro" id="IPR004548">
    <property type="entry name" value="PrfC"/>
</dbReference>
<evidence type="ECO:0000256" key="4">
    <source>
        <dbReference type="ARBA" id="ARBA00022741"/>
    </source>
</evidence>
<dbReference type="HAMAP" id="MF_00072">
    <property type="entry name" value="Rel_fac_3"/>
    <property type="match status" value="1"/>
</dbReference>
<evidence type="ECO:0000256" key="5">
    <source>
        <dbReference type="ARBA" id="ARBA00022917"/>
    </source>
</evidence>
<evidence type="ECO:0000256" key="2">
    <source>
        <dbReference type="ARBA" id="ARBA00009978"/>
    </source>
</evidence>
<keyword evidence="5 8" id="KW-0648">Protein biosynthesis</keyword>
<dbReference type="AlphaFoldDB" id="E6VYX9"/>
<dbReference type="SUPFAM" id="SSF52540">
    <property type="entry name" value="P-loop containing nucleoside triphosphate hydrolases"/>
    <property type="match status" value="1"/>
</dbReference>
<name>E6VYX9_PSEA9</name>
<accession>E6VYX9</accession>
<dbReference type="GO" id="GO:0006449">
    <property type="term" value="P:regulation of translational termination"/>
    <property type="evidence" value="ECO:0007669"/>
    <property type="project" value="UniProtKB-UniRule"/>
</dbReference>
<sequence length="540" mass="60624">MTGTVNNIPTAPHIRREVQRRRTFAIISHPDAGKTTLTEKLLLFGGAINLAGAVKAKKTTKHTTSDWMEIERQRGISVTSSVMNFEFNGFSMNLLDTPGHHDFSEDTYRVLTAVDSALMVIDSAKGVETQTKKLMDVCRMRNTPIITFINKLDREGRAPLELIDEIEQHLGIECSPLSWPIGMGKSFQGVYDIQEGLIRFFRSDGNKNVRPQDTVTVFGLDDPALDKHLGEAAADLRNEIELLDGAGFPFDHKRYLAGQQTPVFFGSAINNFGVRELLEGFTSLAPAPKARAATTREVSPLEENFSGIVFKVQANMDPAHRDRIAFVRICSGQFNRGMKLQNQRLGKHFKAANAIFFMAKNRSGVEEAWPGDIIGLPNHGSIRVGDTLYSDEPLVFPGIPHFAPEFFRRIILRDPFKAKQLEKGLTQLTEEGAIQYFRPVTGRDYILGAIGVLQFEIIAARLADEYNVHVTYGQLPYQRVRWLTGDIKALKRIAEQNQQAIVKDADDCMAMLFNSDWQLTKTTEDWSDIKFIDTRECVLS</sequence>
<feature type="binding site" evidence="8">
    <location>
        <begin position="150"/>
        <end position="153"/>
    </location>
    <ligand>
        <name>GTP</name>
        <dbReference type="ChEBI" id="CHEBI:37565"/>
    </ligand>
</feature>
<evidence type="ECO:0000256" key="8">
    <source>
        <dbReference type="HAMAP-Rule" id="MF_00072"/>
    </source>
</evidence>
<dbReference type="InterPro" id="IPR041732">
    <property type="entry name" value="RF3_GTP-bd"/>
</dbReference>
<dbReference type="CDD" id="cd04169">
    <property type="entry name" value="RF3"/>
    <property type="match status" value="1"/>
</dbReference>
<keyword evidence="3 8" id="KW-0963">Cytoplasm</keyword>
<gene>
    <name evidence="8" type="primary">prfC</name>
    <name evidence="10" type="ordered locus">Daes_0624</name>
</gene>
<dbReference type="PROSITE" id="PS51722">
    <property type="entry name" value="G_TR_2"/>
    <property type="match status" value="1"/>
</dbReference>
<dbReference type="EMBL" id="CP002431">
    <property type="protein sequence ID" value="ADU61642.1"/>
    <property type="molecule type" value="Genomic_DNA"/>
</dbReference>
<dbReference type="SUPFAM" id="SSF50447">
    <property type="entry name" value="Translation proteins"/>
    <property type="match status" value="1"/>
</dbReference>
<dbReference type="NCBIfam" id="TIGR00231">
    <property type="entry name" value="small_GTP"/>
    <property type="match status" value="1"/>
</dbReference>
<comment type="similarity">
    <text evidence="2 8">Belongs to the TRAFAC class translation factor GTPase superfamily. Classic translation factor GTPase family. PrfC subfamily.</text>
</comment>
<evidence type="ECO:0000256" key="7">
    <source>
        <dbReference type="ARBA" id="ARBA00073639"/>
    </source>
</evidence>
<dbReference type="InterPro" id="IPR005225">
    <property type="entry name" value="Small_GTP-bd"/>
</dbReference>
<dbReference type="InterPro" id="IPR000795">
    <property type="entry name" value="T_Tr_GTP-bd_dom"/>
</dbReference>
<dbReference type="GO" id="GO:0005829">
    <property type="term" value="C:cytosol"/>
    <property type="evidence" value="ECO:0007669"/>
    <property type="project" value="TreeGrafter"/>
</dbReference>
<feature type="binding site" evidence="8">
    <location>
        <begin position="96"/>
        <end position="100"/>
    </location>
    <ligand>
        <name>GTP</name>
        <dbReference type="ChEBI" id="CHEBI:37565"/>
    </ligand>
</feature>
<reference evidence="11" key="1">
    <citation type="submission" date="2010-12" db="EMBL/GenBank/DDBJ databases">
        <title>Complete sequence of Desulfovibrio aespoeensis Aspo-2.</title>
        <authorList>
            <consortium name="US DOE Joint Genome Institute"/>
            <person name="Lucas S."/>
            <person name="Copeland A."/>
            <person name="Lapidus A."/>
            <person name="Cheng J.-F."/>
            <person name="Goodwin L."/>
            <person name="Pitluck S."/>
            <person name="Chertkov O."/>
            <person name="Misra M."/>
            <person name="Detter J.C."/>
            <person name="Han C."/>
            <person name="Tapia R."/>
            <person name="Land M."/>
            <person name="Hauser L."/>
            <person name="Kyrpides N."/>
            <person name="Ivanova N."/>
            <person name="Ovchinnikova G."/>
            <person name="Pedersen K."/>
            <person name="Jagevall S."/>
            <person name="Hazen T."/>
            <person name="Woyke T."/>
        </authorList>
    </citation>
    <scope>NUCLEOTIDE SEQUENCE [LARGE SCALE GENOMIC DNA]</scope>
    <source>
        <strain evidence="11">ATCC 700646 / DSM 10631 / Aspo-2</strain>
    </source>
</reference>
<dbReference type="InterPro" id="IPR009000">
    <property type="entry name" value="Transl_B-barrel_sf"/>
</dbReference>
<proteinExistence type="inferred from homology"/>
<dbReference type="RefSeq" id="WP_013513574.1">
    <property type="nucleotide sequence ID" value="NC_014844.1"/>
</dbReference>
<feature type="binding site" evidence="8">
    <location>
        <begin position="28"/>
        <end position="35"/>
    </location>
    <ligand>
        <name>GTP</name>
        <dbReference type="ChEBI" id="CHEBI:37565"/>
    </ligand>
</feature>
<evidence type="ECO:0000256" key="3">
    <source>
        <dbReference type="ARBA" id="ARBA00022490"/>
    </source>
</evidence>
<dbReference type="PRINTS" id="PR00315">
    <property type="entry name" value="ELONGATNFCT"/>
</dbReference>
<dbReference type="HOGENOM" id="CLU_002794_2_1_7"/>
<dbReference type="Gene3D" id="2.40.30.10">
    <property type="entry name" value="Translation factors"/>
    <property type="match status" value="1"/>
</dbReference>
<dbReference type="PANTHER" id="PTHR43556:SF2">
    <property type="entry name" value="PEPTIDE CHAIN RELEASE FACTOR RF3"/>
    <property type="match status" value="1"/>
</dbReference>
<keyword evidence="6 8" id="KW-0342">GTP-binding</keyword>
<reference evidence="10 11" key="2">
    <citation type="journal article" date="2014" name="Genome Announc.">
        <title>Complete Genome Sequence of the Subsurface, Mesophilic Sulfate-Reducing Bacterium Desulfovibrio aespoeensis Aspo-2.</title>
        <authorList>
            <person name="Pedersen K."/>
            <person name="Bengtsson A."/>
            <person name="Edlund J."/>
            <person name="Rabe L."/>
            <person name="Hazen T."/>
            <person name="Chakraborty R."/>
            <person name="Goodwin L."/>
            <person name="Shapiro N."/>
        </authorList>
    </citation>
    <scope>NUCLEOTIDE SEQUENCE [LARGE SCALE GENOMIC DNA]</scope>
    <source>
        <strain evidence="11">ATCC 700646 / DSM 10631 / Aspo-2</strain>
    </source>
</reference>
<dbReference type="InterPro" id="IPR027417">
    <property type="entry name" value="P-loop_NTPase"/>
</dbReference>
<dbReference type="FunFam" id="3.40.50.300:FF:000542">
    <property type="entry name" value="Peptide chain release factor 3"/>
    <property type="match status" value="1"/>
</dbReference>
<dbReference type="SUPFAM" id="SSF54980">
    <property type="entry name" value="EF-G C-terminal domain-like"/>
    <property type="match status" value="1"/>
</dbReference>
<evidence type="ECO:0000313" key="10">
    <source>
        <dbReference type="EMBL" id="ADU61642.1"/>
    </source>
</evidence>
<dbReference type="GO" id="GO:0016149">
    <property type="term" value="F:translation release factor activity, codon specific"/>
    <property type="evidence" value="ECO:0007669"/>
    <property type="project" value="UniProtKB-UniRule"/>
</dbReference>
<evidence type="ECO:0000256" key="1">
    <source>
        <dbReference type="ARBA" id="ARBA00004496"/>
    </source>
</evidence>
<keyword evidence="11" id="KW-1185">Reference proteome</keyword>
<dbReference type="NCBIfam" id="TIGR00503">
    <property type="entry name" value="prfC"/>
    <property type="match status" value="1"/>
</dbReference>
<dbReference type="Gene3D" id="3.40.50.300">
    <property type="entry name" value="P-loop containing nucleotide triphosphate hydrolases"/>
    <property type="match status" value="1"/>
</dbReference>
<dbReference type="KEGG" id="das:Daes_0624"/>
<dbReference type="InterPro" id="IPR038467">
    <property type="entry name" value="RF3_dom_3_sf"/>
</dbReference>
<comment type="function">
    <text evidence="8">Increases the formation of ribosomal termination complexes and stimulates activities of RF-1 and RF-2. It binds guanine nucleotides and has strong preference for UGA stop codons. It may interact directly with the ribosome. The stimulation of RF-1 and RF-2 is significantly reduced by GTP and GDP, but not by GMP.</text>
</comment>
<comment type="subcellular location">
    <subcellularLocation>
        <location evidence="1 8">Cytoplasm</location>
    </subcellularLocation>
</comment>
<dbReference type="Proteomes" id="UP000002191">
    <property type="component" value="Chromosome"/>
</dbReference>
<dbReference type="GO" id="GO:0005525">
    <property type="term" value="F:GTP binding"/>
    <property type="evidence" value="ECO:0007669"/>
    <property type="project" value="UniProtKB-UniRule"/>
</dbReference>
<dbReference type="Pfam" id="PF16658">
    <property type="entry name" value="RF3_C"/>
    <property type="match status" value="1"/>
</dbReference>